<accession>A0A0B5KU65</accession>
<name>A0A0B5KU65_9VIRU</name>
<reference evidence="2" key="2">
    <citation type="journal article" date="2015" name="Elife">
        <title>Unprecedented genomic diversity of RNA viruses in arthropods reveals the ancestry of negative-sense RNA viruses.</title>
        <authorList>
            <person name="Li C.X."/>
            <person name="Shi M."/>
            <person name="Tian J.H."/>
            <person name="Lin X.D."/>
            <person name="Kang Y.J."/>
            <person name="Chen L.J."/>
            <person name="Qin X.C."/>
            <person name="Xu J."/>
            <person name="Holmes E.C."/>
            <person name="Zhang Y.Z."/>
        </authorList>
    </citation>
    <scope>NUCLEOTIDE SEQUENCE</scope>
    <source>
        <strain evidence="2">BFJSC-10</strain>
    </source>
</reference>
<dbReference type="InterPro" id="IPR000797">
    <property type="entry name" value="Bunya_NSs"/>
</dbReference>
<dbReference type="PIRSF" id="PIRSF003954">
    <property type="entry name" value="NS-S_OrthobunV"/>
    <property type="match status" value="1"/>
</dbReference>
<proteinExistence type="predicted"/>
<evidence type="ECO:0000256" key="1">
    <source>
        <dbReference type="ARBA" id="ARBA00014100"/>
    </source>
</evidence>
<gene>
    <name evidence="2" type="primary">NSs</name>
</gene>
<dbReference type="Pfam" id="PF01104">
    <property type="entry name" value="Bunya_NS-S"/>
    <property type="match status" value="1"/>
</dbReference>
<protein>
    <recommendedName>
        <fullName evidence="1">Non-structural protein NS-S</fullName>
    </recommendedName>
</protein>
<reference evidence="2" key="1">
    <citation type="submission" date="2014-09" db="EMBL/GenBank/DDBJ databases">
        <authorList>
            <person name="Li C.-X."/>
            <person name="Shi M."/>
            <person name="Tian J.-H."/>
            <person name="Lin X.-D."/>
            <person name="Kang Y.-J."/>
            <person name="Qin X.-C."/>
            <person name="Chen L.-J."/>
            <person name="Xu J."/>
            <person name="Holmes E.C."/>
        </authorList>
    </citation>
    <scope>NUCLEOTIDE SEQUENCE</scope>
    <source>
        <strain evidence="2">BFJSC-10</strain>
    </source>
</reference>
<sequence length="82" mass="9551">MKLQGVQVLLIRRKNIWHLSMEWENKWTLLPLKSFSSMQKRPRIVSVQDRKTKLLLNLQHGKSRLSILIFLATGTALSVTQP</sequence>
<dbReference type="GO" id="GO:0016032">
    <property type="term" value="P:viral process"/>
    <property type="evidence" value="ECO:0007669"/>
    <property type="project" value="InterPro"/>
</dbReference>
<dbReference type="EMBL" id="KM817755">
    <property type="protein sequence ID" value="AJG39327.1"/>
    <property type="molecule type" value="Viral_cRNA"/>
</dbReference>
<organism evidence="2">
    <name type="scientific">Wuhan Louse Fly Virus 1</name>
    <dbReference type="NCBI Taxonomy" id="1608113"/>
    <lineage>
        <taxon>Viruses</taxon>
        <taxon>Riboviria</taxon>
        <taxon>Orthornavirae</taxon>
        <taxon>Negarnaviricota</taxon>
        <taxon>Polyploviricotina</taxon>
        <taxon>Bunyaviricetes</taxon>
        <taxon>Elliovirales</taxon>
        <taxon>Peribunyaviridae</taxon>
        <taxon>Orthobunyavirus</taxon>
    </lineage>
</organism>
<evidence type="ECO:0000313" key="2">
    <source>
        <dbReference type="EMBL" id="AJG39327.1"/>
    </source>
</evidence>